<dbReference type="Gene3D" id="2.40.100.10">
    <property type="entry name" value="Cyclophilin-like"/>
    <property type="match status" value="1"/>
</dbReference>
<dbReference type="Pfam" id="PF00160">
    <property type="entry name" value="Pro_isomerase"/>
    <property type="match status" value="1"/>
</dbReference>
<dbReference type="PANTHER" id="PTHR11071:SF561">
    <property type="entry name" value="PEPTIDYL-PROLYL CIS-TRANS ISOMERASE D-RELATED"/>
    <property type="match status" value="1"/>
</dbReference>
<dbReference type="SMART" id="SM00028">
    <property type="entry name" value="TPR"/>
    <property type="match status" value="2"/>
</dbReference>
<dbReference type="InterPro" id="IPR029000">
    <property type="entry name" value="Cyclophilin-like_dom_sf"/>
</dbReference>
<feature type="non-terminal residue" evidence="5">
    <location>
        <position position="392"/>
    </location>
</feature>
<evidence type="ECO:0000313" key="5">
    <source>
        <dbReference type="EMBL" id="WAR00616.1"/>
    </source>
</evidence>
<evidence type="ECO:0000313" key="6">
    <source>
        <dbReference type="Proteomes" id="UP001164746"/>
    </source>
</evidence>
<gene>
    <name evidence="5" type="ORF">MAR_024988</name>
</gene>
<name>A0ABY7DWC9_MYAAR</name>
<accession>A0ABY7DWC9</accession>
<dbReference type="EMBL" id="CP111014">
    <property type="protein sequence ID" value="WAR00616.1"/>
    <property type="molecule type" value="Genomic_DNA"/>
</dbReference>
<feature type="domain" description="PPIase cyclophilin-type" evidence="4">
    <location>
        <begin position="68"/>
        <end position="171"/>
    </location>
</feature>
<dbReference type="Proteomes" id="UP001164746">
    <property type="component" value="Chromosome 3"/>
</dbReference>
<evidence type="ECO:0000259" key="4">
    <source>
        <dbReference type="PROSITE" id="PS50072"/>
    </source>
</evidence>
<comment type="catalytic activity">
    <reaction evidence="1">
        <text>[protein]-peptidylproline (omega=180) = [protein]-peptidylproline (omega=0)</text>
        <dbReference type="Rhea" id="RHEA:16237"/>
        <dbReference type="Rhea" id="RHEA-COMP:10747"/>
        <dbReference type="Rhea" id="RHEA-COMP:10748"/>
        <dbReference type="ChEBI" id="CHEBI:83833"/>
        <dbReference type="ChEBI" id="CHEBI:83834"/>
        <dbReference type="EC" id="5.2.1.8"/>
    </reaction>
</comment>
<keyword evidence="2" id="KW-0802">TPR repeat</keyword>
<evidence type="ECO:0000256" key="1">
    <source>
        <dbReference type="ARBA" id="ARBA00000971"/>
    </source>
</evidence>
<evidence type="ECO:0000256" key="3">
    <source>
        <dbReference type="SAM" id="MobiDB-lite"/>
    </source>
</evidence>
<dbReference type="PANTHER" id="PTHR11071">
    <property type="entry name" value="PEPTIDYL-PROLYL CIS-TRANS ISOMERASE"/>
    <property type="match status" value="1"/>
</dbReference>
<dbReference type="Gene3D" id="1.10.150.160">
    <property type="match status" value="1"/>
</dbReference>
<keyword evidence="6" id="KW-1185">Reference proteome</keyword>
<dbReference type="SUPFAM" id="SSF48452">
    <property type="entry name" value="TPR-like"/>
    <property type="match status" value="1"/>
</dbReference>
<proteinExistence type="predicted"/>
<reference evidence="5" key="1">
    <citation type="submission" date="2022-11" db="EMBL/GenBank/DDBJ databases">
        <title>Centuries of genome instability and evolution in soft-shell clam transmissible cancer (bioRxiv).</title>
        <authorList>
            <person name="Hart S.F.M."/>
            <person name="Yonemitsu M.A."/>
            <person name="Giersch R.M."/>
            <person name="Beal B.F."/>
            <person name="Arriagada G."/>
            <person name="Davis B.W."/>
            <person name="Ostrander E.A."/>
            <person name="Goff S.P."/>
            <person name="Metzger M.J."/>
        </authorList>
    </citation>
    <scope>NUCLEOTIDE SEQUENCE</scope>
    <source>
        <strain evidence="5">MELC-2E11</strain>
        <tissue evidence="5">Siphon/mantle</tissue>
    </source>
</reference>
<dbReference type="SUPFAM" id="SSF50891">
    <property type="entry name" value="Cyclophilin-like"/>
    <property type="match status" value="1"/>
</dbReference>
<dbReference type="InterPro" id="IPR011990">
    <property type="entry name" value="TPR-like_helical_dom_sf"/>
</dbReference>
<feature type="region of interest" description="Disordered" evidence="3">
    <location>
        <begin position="1"/>
        <end position="20"/>
    </location>
</feature>
<sequence length="392" mass="44042">LHTQTNNRSTASGENSSLSGDITQKLEGSCLNCTRKMSPKRWRILEPYVLAKRGWETVESRFTLKGLFFIEGGDFTNADGTGGESIYGEKFEDEAFPYKHDVPGLLSMANAGPNTNGSQFFITTVATPHLDNKHVVFGKVLKGWNVVRALEYMEKEEEKPIKECRIADCGELAEGEDDGCVENDGTGDKYADWPIDAKIDFSQESSVVAIVTEVKEIGNKLYKEKDFLKAISKYEKCLRAACKLQLKDFEGTVKDCDEVLDVSPDNIKALFRKGQALVNLKDWDNAEETLNKAASVDPNDKGIKREMERVRRAKVEEKAKEKQIEVHHVFPRRRLPVEQFLCFIRVYRPETHGRRRQLRTRDSWVGSNGAWGLRGACPDSGPAAPRAGRSTS</sequence>
<protein>
    <submittedName>
        <fullName evidence="5">PPID-like protein</fullName>
    </submittedName>
</protein>
<dbReference type="InterPro" id="IPR019734">
    <property type="entry name" value="TPR_rpt"/>
</dbReference>
<dbReference type="PROSITE" id="PS50005">
    <property type="entry name" value="TPR"/>
    <property type="match status" value="1"/>
</dbReference>
<dbReference type="InterPro" id="IPR002130">
    <property type="entry name" value="Cyclophilin-type_PPIase_dom"/>
</dbReference>
<dbReference type="Pfam" id="PF14559">
    <property type="entry name" value="TPR_19"/>
    <property type="match status" value="1"/>
</dbReference>
<dbReference type="Gene3D" id="1.25.40.10">
    <property type="entry name" value="Tetratricopeptide repeat domain"/>
    <property type="match status" value="1"/>
</dbReference>
<dbReference type="PRINTS" id="PR00153">
    <property type="entry name" value="CSAPPISMRASE"/>
</dbReference>
<dbReference type="PROSITE" id="PS50072">
    <property type="entry name" value="CSA_PPIASE_2"/>
    <property type="match status" value="1"/>
</dbReference>
<feature type="non-terminal residue" evidence="5">
    <location>
        <position position="1"/>
    </location>
</feature>
<feature type="repeat" description="TPR" evidence="2">
    <location>
        <begin position="267"/>
        <end position="300"/>
    </location>
</feature>
<evidence type="ECO:0000256" key="2">
    <source>
        <dbReference type="PROSITE-ProRule" id="PRU00339"/>
    </source>
</evidence>
<organism evidence="5 6">
    <name type="scientific">Mya arenaria</name>
    <name type="common">Soft-shell clam</name>
    <dbReference type="NCBI Taxonomy" id="6604"/>
    <lineage>
        <taxon>Eukaryota</taxon>
        <taxon>Metazoa</taxon>
        <taxon>Spiralia</taxon>
        <taxon>Lophotrochozoa</taxon>
        <taxon>Mollusca</taxon>
        <taxon>Bivalvia</taxon>
        <taxon>Autobranchia</taxon>
        <taxon>Heteroconchia</taxon>
        <taxon>Euheterodonta</taxon>
        <taxon>Imparidentia</taxon>
        <taxon>Neoheterodontei</taxon>
        <taxon>Myida</taxon>
        <taxon>Myoidea</taxon>
        <taxon>Myidae</taxon>
        <taxon>Mya</taxon>
    </lineage>
</organism>